<dbReference type="STRING" id="95161.SAMN05660874_05107"/>
<sequence length="207" mass="21413">MNAIDEYAAELAAELRGPARVKARMVQEIRDGLTDTVAARTDAGSPPEQAVQDAVREFGTPAEVAPSCQRELTVAQTRHTAFALLVTVPVLLGGWRLAATIGRDQSAPTSETAQLLAAVAGTAAIVGCAALLITRRLAVPGRLPLVLGWTGTAASIAMPLASIGLATTLPPAENWPLLLLLAAVTVAAHFALAYSAKVCRECAAQAE</sequence>
<keyword evidence="1" id="KW-0812">Transmembrane</keyword>
<evidence type="ECO:0000313" key="2">
    <source>
        <dbReference type="EMBL" id="SFT03161.1"/>
    </source>
</evidence>
<keyword evidence="1" id="KW-0472">Membrane</keyword>
<reference evidence="3" key="1">
    <citation type="submission" date="2016-10" db="EMBL/GenBank/DDBJ databases">
        <authorList>
            <person name="Varghese N."/>
            <person name="Submissions S."/>
        </authorList>
    </citation>
    <scope>NUCLEOTIDE SEQUENCE [LARGE SCALE GENOMIC DNA]</scope>
    <source>
        <strain evidence="3">DSM 44771</strain>
    </source>
</reference>
<protein>
    <submittedName>
        <fullName evidence="2">Uncharacterized protein</fullName>
    </submittedName>
</protein>
<feature type="transmembrane region" description="Helical" evidence="1">
    <location>
        <begin position="175"/>
        <end position="194"/>
    </location>
</feature>
<dbReference type="EMBL" id="FOZX01000012">
    <property type="protein sequence ID" value="SFT03161.1"/>
    <property type="molecule type" value="Genomic_DNA"/>
</dbReference>
<dbReference type="Pfam" id="PF22564">
    <property type="entry name" value="HAAS"/>
    <property type="match status" value="1"/>
</dbReference>
<evidence type="ECO:0000256" key="1">
    <source>
        <dbReference type="SAM" id="Phobius"/>
    </source>
</evidence>
<dbReference type="AlphaFoldDB" id="A0A1I6UNZ7"/>
<feature type="transmembrane region" description="Helical" evidence="1">
    <location>
        <begin position="113"/>
        <end position="133"/>
    </location>
</feature>
<proteinExistence type="predicted"/>
<keyword evidence="3" id="KW-1185">Reference proteome</keyword>
<dbReference type="InterPro" id="IPR047928">
    <property type="entry name" value="Perm_prefix_1"/>
</dbReference>
<gene>
    <name evidence="2" type="ORF">SAMN05660874_05107</name>
</gene>
<accession>A0A1I6UNZ7</accession>
<dbReference type="OrthoDB" id="5187995at2"/>
<evidence type="ECO:0000313" key="3">
    <source>
        <dbReference type="Proteomes" id="UP000198852"/>
    </source>
</evidence>
<keyword evidence="1" id="KW-1133">Transmembrane helix</keyword>
<dbReference type="NCBIfam" id="NF038403">
    <property type="entry name" value="perm_prefix_1"/>
    <property type="match status" value="1"/>
</dbReference>
<dbReference type="RefSeq" id="WP_093422928.1">
    <property type="nucleotide sequence ID" value="NZ_FOZX01000012.1"/>
</dbReference>
<organism evidence="2 3">
    <name type="scientific">Saccharopolyspora flava</name>
    <dbReference type="NCBI Taxonomy" id="95161"/>
    <lineage>
        <taxon>Bacteria</taxon>
        <taxon>Bacillati</taxon>
        <taxon>Actinomycetota</taxon>
        <taxon>Actinomycetes</taxon>
        <taxon>Pseudonocardiales</taxon>
        <taxon>Pseudonocardiaceae</taxon>
        <taxon>Saccharopolyspora</taxon>
    </lineage>
</organism>
<feature type="transmembrane region" description="Helical" evidence="1">
    <location>
        <begin position="145"/>
        <end position="169"/>
    </location>
</feature>
<feature type="transmembrane region" description="Helical" evidence="1">
    <location>
        <begin position="80"/>
        <end position="101"/>
    </location>
</feature>
<dbReference type="Proteomes" id="UP000198852">
    <property type="component" value="Unassembled WGS sequence"/>
</dbReference>
<name>A0A1I6UNZ7_9PSEU</name>